<evidence type="ECO:0000256" key="5">
    <source>
        <dbReference type="SAM" id="MobiDB-lite"/>
    </source>
</evidence>
<dbReference type="Proteomes" id="UP000297720">
    <property type="component" value="Unassembled WGS sequence"/>
</dbReference>
<dbReference type="GO" id="GO:0003677">
    <property type="term" value="F:DNA binding"/>
    <property type="evidence" value="ECO:0007669"/>
    <property type="project" value="UniProtKB-UniRule"/>
</dbReference>
<dbReference type="PANTHER" id="PTHR47506:SF6">
    <property type="entry name" value="HTH-TYPE TRANSCRIPTIONAL REPRESSOR NEMR"/>
    <property type="match status" value="1"/>
</dbReference>
<dbReference type="InterPro" id="IPR036271">
    <property type="entry name" value="Tet_transcr_reg_TetR-rel_C_sf"/>
</dbReference>
<gene>
    <name evidence="7" type="ORF">DRM93_20450</name>
    <name evidence="8" type="ORF">DRM94_20450</name>
</gene>
<evidence type="ECO:0000313" key="8">
    <source>
        <dbReference type="EMBL" id="TFF74095.1"/>
    </source>
</evidence>
<accession>A0A5F0K4M4</accession>
<evidence type="ECO:0000313" key="9">
    <source>
        <dbReference type="Proteomes" id="UP000297720"/>
    </source>
</evidence>
<keyword evidence="9" id="KW-1185">Reference proteome</keyword>
<evidence type="ECO:0000256" key="2">
    <source>
        <dbReference type="ARBA" id="ARBA00023125"/>
    </source>
</evidence>
<dbReference type="OrthoDB" id="4541465at2"/>
<dbReference type="PANTHER" id="PTHR47506">
    <property type="entry name" value="TRANSCRIPTIONAL REGULATORY PROTEIN"/>
    <property type="match status" value="1"/>
</dbReference>
<keyword evidence="1" id="KW-0805">Transcription regulation</keyword>
<name>A0A5F0K4M4_9GAMM</name>
<dbReference type="Pfam" id="PF16925">
    <property type="entry name" value="TetR_C_13"/>
    <property type="match status" value="1"/>
</dbReference>
<dbReference type="SUPFAM" id="SSF46689">
    <property type="entry name" value="Homeodomain-like"/>
    <property type="match status" value="1"/>
</dbReference>
<feature type="region of interest" description="Disordered" evidence="5">
    <location>
        <begin position="1"/>
        <end position="21"/>
    </location>
</feature>
<dbReference type="InterPro" id="IPR009057">
    <property type="entry name" value="Homeodomain-like_sf"/>
</dbReference>
<dbReference type="Gene3D" id="1.10.357.10">
    <property type="entry name" value="Tetracycline Repressor, domain 2"/>
    <property type="match status" value="1"/>
</dbReference>
<evidence type="ECO:0000259" key="6">
    <source>
        <dbReference type="PROSITE" id="PS50977"/>
    </source>
</evidence>
<organism evidence="8 10">
    <name type="scientific">Aeromonas taiwanensis</name>
    <dbReference type="NCBI Taxonomy" id="633417"/>
    <lineage>
        <taxon>Bacteria</taxon>
        <taxon>Pseudomonadati</taxon>
        <taxon>Pseudomonadota</taxon>
        <taxon>Gammaproteobacteria</taxon>
        <taxon>Aeromonadales</taxon>
        <taxon>Aeromonadaceae</taxon>
        <taxon>Aeromonas</taxon>
    </lineage>
</organism>
<evidence type="ECO:0000256" key="1">
    <source>
        <dbReference type="ARBA" id="ARBA00023015"/>
    </source>
</evidence>
<dbReference type="PRINTS" id="PR00455">
    <property type="entry name" value="HTHTETR"/>
</dbReference>
<evidence type="ECO:0000256" key="3">
    <source>
        <dbReference type="ARBA" id="ARBA00023163"/>
    </source>
</evidence>
<protein>
    <submittedName>
        <fullName evidence="8">TetR family transcriptional regulator</fullName>
    </submittedName>
</protein>
<evidence type="ECO:0000256" key="4">
    <source>
        <dbReference type="PROSITE-ProRule" id="PRU00335"/>
    </source>
</evidence>
<keyword evidence="3" id="KW-0804">Transcription</keyword>
<feature type="domain" description="HTH tetR-type" evidence="6">
    <location>
        <begin position="23"/>
        <end position="83"/>
    </location>
</feature>
<dbReference type="Pfam" id="PF00440">
    <property type="entry name" value="TetR_N"/>
    <property type="match status" value="1"/>
</dbReference>
<feature type="DNA-binding region" description="H-T-H motif" evidence="4">
    <location>
        <begin position="46"/>
        <end position="65"/>
    </location>
</feature>
<evidence type="ECO:0000313" key="10">
    <source>
        <dbReference type="Proteomes" id="UP000297914"/>
    </source>
</evidence>
<dbReference type="RefSeq" id="WP_134697183.1">
    <property type="nucleotide sequence ID" value="NZ_QORJ01000061.1"/>
</dbReference>
<dbReference type="EMBL" id="QORK01000063">
    <property type="protein sequence ID" value="TFF74095.1"/>
    <property type="molecule type" value="Genomic_DNA"/>
</dbReference>
<sequence length="211" mass="23809">MQANDPLPRRPRGRPAQHGHTYADTRDLLIRRGMELLTEQGIAATSIERVLQSTGIPKGSFYHYFATKHDFTLAVMDAYHHYFCRKLTRYLEDESLPPLARLAAFVDSACRGMTRFAFQRGCLVGNLGQEVVQLSPELRLRLEQILLDWEALLARCLRDAVTAGDLPPGCGCSALAHQFWIGWEGAVLRARLVGNTEPMLSFLNFFMMLAK</sequence>
<dbReference type="EMBL" id="QORL01000063">
    <property type="protein sequence ID" value="TFF71149.1"/>
    <property type="molecule type" value="Genomic_DNA"/>
</dbReference>
<dbReference type="InterPro" id="IPR011075">
    <property type="entry name" value="TetR_C"/>
</dbReference>
<dbReference type="SUPFAM" id="SSF48498">
    <property type="entry name" value="Tetracyclin repressor-like, C-terminal domain"/>
    <property type="match status" value="1"/>
</dbReference>
<dbReference type="Proteomes" id="UP000297914">
    <property type="component" value="Unassembled WGS sequence"/>
</dbReference>
<dbReference type="PROSITE" id="PS50977">
    <property type="entry name" value="HTH_TETR_2"/>
    <property type="match status" value="1"/>
</dbReference>
<proteinExistence type="predicted"/>
<dbReference type="InterPro" id="IPR001647">
    <property type="entry name" value="HTH_TetR"/>
</dbReference>
<dbReference type="AlphaFoldDB" id="A0A5F0K4M4"/>
<comment type="caution">
    <text evidence="8">The sequence shown here is derived from an EMBL/GenBank/DDBJ whole genome shotgun (WGS) entry which is preliminary data.</text>
</comment>
<evidence type="ECO:0000313" key="7">
    <source>
        <dbReference type="EMBL" id="TFF71149.1"/>
    </source>
</evidence>
<keyword evidence="2 4" id="KW-0238">DNA-binding</keyword>
<reference evidence="8 10" key="1">
    <citation type="submission" date="2018-06" db="EMBL/GenBank/DDBJ databases">
        <title>Occurrence of a novel blaKPC-2- and qnrS2- harbouring IncP6 plasmid from Aeromonas taiwanensis isolates recovered from the river sediments.</title>
        <authorList>
            <person name="Zheng B."/>
            <person name="Yu X."/>
            <person name="Xiao Y."/>
        </authorList>
    </citation>
    <scope>NUCLEOTIDE SEQUENCE [LARGE SCALE GENOMIC DNA]</scope>
    <source>
        <strain evidence="7 9">1713</strain>
        <strain evidence="8 10">198</strain>
    </source>
</reference>